<keyword evidence="3" id="KW-1185">Reference proteome</keyword>
<evidence type="ECO:0000313" key="3">
    <source>
        <dbReference type="Proteomes" id="UP000225269"/>
    </source>
</evidence>
<evidence type="ECO:0000313" key="2">
    <source>
        <dbReference type="EMBL" id="APU00334.1"/>
    </source>
</evidence>
<gene>
    <name evidence="2" type="ORF">fHeYen301_1</name>
</gene>
<reference evidence="3" key="1">
    <citation type="submission" date="2016-12" db="EMBL/GenBank/DDBJ databases">
        <title>Characterization and complete genome sequence of Yersinia bacteriophage, fHe-Yen3-01.</title>
        <authorList>
            <person name="Jun J.W."/>
            <person name="Wicklund A."/>
            <person name="Skurnik M."/>
        </authorList>
    </citation>
    <scope>NUCLEOTIDE SEQUENCE [LARGE SCALE GENOMIC DNA]</scope>
</reference>
<name>A0A1L7DQJ0_9CAUD</name>
<sequence length="116" mass="13335">MTAQELIAQRKRYKASNKLETLHRSLSSQSVSKASEDSAGFNVAVDARKAMKRLAVLDLDKQDRAQHNKPYRPNVRPFRAHAEKPDTRIRTHGKTDRDTCSYFRNKNGDNLPRDIK</sequence>
<proteinExistence type="predicted"/>
<accession>A0A1L7DQJ0</accession>
<dbReference type="EMBL" id="KY318515">
    <property type="protein sequence ID" value="APU00334.1"/>
    <property type="molecule type" value="Genomic_DNA"/>
</dbReference>
<feature type="region of interest" description="Disordered" evidence="1">
    <location>
        <begin position="62"/>
        <end position="116"/>
    </location>
</feature>
<evidence type="ECO:0000256" key="1">
    <source>
        <dbReference type="SAM" id="MobiDB-lite"/>
    </source>
</evidence>
<dbReference type="Proteomes" id="UP000225269">
    <property type="component" value="Segment"/>
</dbReference>
<organism evidence="2 3">
    <name type="scientific">Yersinia phage fHe-Yen3-01</name>
    <dbReference type="NCBI Taxonomy" id="1932893"/>
    <lineage>
        <taxon>Viruses</taxon>
        <taxon>Duplodnaviria</taxon>
        <taxon>Heunggongvirae</taxon>
        <taxon>Uroviricota</taxon>
        <taxon>Caudoviricetes</taxon>
        <taxon>Autographivirales</taxon>
        <taxon>Autonotataviridae</taxon>
        <taxon>Melnykvirinae</taxon>
        <taxon>Pokrovskaiavirus</taxon>
        <taxon>Pokrovskaiavirus fHeYen301</taxon>
    </lineage>
</organism>
<feature type="compositionally biased region" description="Basic and acidic residues" evidence="1">
    <location>
        <begin position="80"/>
        <end position="99"/>
    </location>
</feature>
<protein>
    <submittedName>
        <fullName evidence="2">Uncharacterized protein</fullName>
    </submittedName>
</protein>